<dbReference type="GO" id="GO:0005524">
    <property type="term" value="F:ATP binding"/>
    <property type="evidence" value="ECO:0007669"/>
    <property type="project" value="UniProtKB-KW"/>
</dbReference>
<sequence>MELTPDLLRHLESLSKLKLSPEEEALLLQDLNRILAFVEALPEVEEGEEEPPTGRLRPDEPRPGLSQEEALALAPEREEGFFRVPKVLEW</sequence>
<dbReference type="GO" id="GO:0050567">
    <property type="term" value="F:glutaminyl-tRNA synthase (glutamine-hydrolyzing) activity"/>
    <property type="evidence" value="ECO:0007669"/>
    <property type="project" value="UniProtKB-UniRule"/>
</dbReference>
<comment type="subunit">
    <text evidence="1">Heterotrimer of A, B and C subunits.</text>
</comment>
<protein>
    <recommendedName>
        <fullName evidence="1">Aspartyl/glutamyl-tRNA(Asn/Gln) amidotransferase subunit C</fullName>
        <shortName evidence="1">Asp/Glu-ADT subunit C</shortName>
        <ecNumber evidence="1">6.3.5.-</ecNumber>
    </recommendedName>
</protein>
<feature type="compositionally biased region" description="Acidic residues" evidence="2">
    <location>
        <begin position="42"/>
        <end position="51"/>
    </location>
</feature>
<keyword evidence="4" id="KW-1185">Reference proteome</keyword>
<dbReference type="PANTHER" id="PTHR15004:SF0">
    <property type="entry name" value="GLUTAMYL-TRNA(GLN) AMIDOTRANSFERASE SUBUNIT C, MITOCHONDRIAL"/>
    <property type="match status" value="1"/>
</dbReference>
<dbReference type="NCBIfam" id="TIGR00135">
    <property type="entry name" value="gatC"/>
    <property type="match status" value="1"/>
</dbReference>
<dbReference type="AlphaFoldDB" id="K7RJI9"/>
<dbReference type="HAMAP" id="MF_00122">
    <property type="entry name" value="GatC"/>
    <property type="match status" value="1"/>
</dbReference>
<keyword evidence="1" id="KW-0436">Ligase</keyword>
<organism evidence="3 4">
    <name type="scientific">Thermus oshimai JL-2</name>
    <dbReference type="NCBI Taxonomy" id="751945"/>
    <lineage>
        <taxon>Bacteria</taxon>
        <taxon>Thermotogati</taxon>
        <taxon>Deinococcota</taxon>
        <taxon>Deinococci</taxon>
        <taxon>Thermales</taxon>
        <taxon>Thermaceae</taxon>
        <taxon>Thermus</taxon>
    </lineage>
</organism>
<comment type="catalytic activity">
    <reaction evidence="1">
        <text>L-glutamyl-tRNA(Gln) + L-glutamine + ATP + H2O = L-glutaminyl-tRNA(Gln) + L-glutamate + ADP + phosphate + H(+)</text>
        <dbReference type="Rhea" id="RHEA:17521"/>
        <dbReference type="Rhea" id="RHEA-COMP:9681"/>
        <dbReference type="Rhea" id="RHEA-COMP:9684"/>
        <dbReference type="ChEBI" id="CHEBI:15377"/>
        <dbReference type="ChEBI" id="CHEBI:15378"/>
        <dbReference type="ChEBI" id="CHEBI:29985"/>
        <dbReference type="ChEBI" id="CHEBI:30616"/>
        <dbReference type="ChEBI" id="CHEBI:43474"/>
        <dbReference type="ChEBI" id="CHEBI:58359"/>
        <dbReference type="ChEBI" id="CHEBI:78520"/>
        <dbReference type="ChEBI" id="CHEBI:78521"/>
        <dbReference type="ChEBI" id="CHEBI:456216"/>
    </reaction>
</comment>
<dbReference type="GO" id="GO:0070681">
    <property type="term" value="P:glutaminyl-tRNAGln biosynthesis via transamidation"/>
    <property type="evidence" value="ECO:0007669"/>
    <property type="project" value="TreeGrafter"/>
</dbReference>
<evidence type="ECO:0000256" key="1">
    <source>
        <dbReference type="HAMAP-Rule" id="MF_00122"/>
    </source>
</evidence>
<keyword evidence="1" id="KW-0067">ATP-binding</keyword>
<dbReference type="GO" id="GO:0050566">
    <property type="term" value="F:asparaginyl-tRNA synthase (glutamine-hydrolyzing) activity"/>
    <property type="evidence" value="ECO:0007669"/>
    <property type="project" value="RHEA"/>
</dbReference>
<dbReference type="STRING" id="751945.Theos_1554"/>
<dbReference type="GO" id="GO:0006412">
    <property type="term" value="P:translation"/>
    <property type="evidence" value="ECO:0007669"/>
    <property type="project" value="UniProtKB-UniRule"/>
</dbReference>
<dbReference type="GO" id="GO:0016740">
    <property type="term" value="F:transferase activity"/>
    <property type="evidence" value="ECO:0007669"/>
    <property type="project" value="UniProtKB-KW"/>
</dbReference>
<dbReference type="Pfam" id="PF02686">
    <property type="entry name" value="GatC"/>
    <property type="match status" value="1"/>
</dbReference>
<proteinExistence type="inferred from homology"/>
<evidence type="ECO:0000313" key="3">
    <source>
        <dbReference type="EMBL" id="AFV76582.1"/>
    </source>
</evidence>
<dbReference type="GO" id="GO:0006450">
    <property type="term" value="P:regulation of translational fidelity"/>
    <property type="evidence" value="ECO:0007669"/>
    <property type="project" value="InterPro"/>
</dbReference>
<comment type="similarity">
    <text evidence="1">Belongs to the GatC family.</text>
</comment>
<dbReference type="HOGENOM" id="CLU_105899_1_1_0"/>
<dbReference type="EC" id="6.3.5.-" evidence="1"/>
<keyword evidence="1" id="KW-0547">Nucleotide-binding</keyword>
<keyword evidence="3" id="KW-0808">Transferase</keyword>
<keyword evidence="1" id="KW-0648">Protein biosynthesis</keyword>
<feature type="region of interest" description="Disordered" evidence="2">
    <location>
        <begin position="42"/>
        <end position="67"/>
    </location>
</feature>
<accession>K7RJI9</accession>
<comment type="catalytic activity">
    <reaction evidence="1">
        <text>L-aspartyl-tRNA(Asn) + L-glutamine + ATP + H2O = L-asparaginyl-tRNA(Asn) + L-glutamate + ADP + phosphate + 2 H(+)</text>
        <dbReference type="Rhea" id="RHEA:14513"/>
        <dbReference type="Rhea" id="RHEA-COMP:9674"/>
        <dbReference type="Rhea" id="RHEA-COMP:9677"/>
        <dbReference type="ChEBI" id="CHEBI:15377"/>
        <dbReference type="ChEBI" id="CHEBI:15378"/>
        <dbReference type="ChEBI" id="CHEBI:29985"/>
        <dbReference type="ChEBI" id="CHEBI:30616"/>
        <dbReference type="ChEBI" id="CHEBI:43474"/>
        <dbReference type="ChEBI" id="CHEBI:58359"/>
        <dbReference type="ChEBI" id="CHEBI:78515"/>
        <dbReference type="ChEBI" id="CHEBI:78516"/>
        <dbReference type="ChEBI" id="CHEBI:456216"/>
    </reaction>
</comment>
<dbReference type="Proteomes" id="UP000000211">
    <property type="component" value="Chromosome"/>
</dbReference>
<evidence type="ECO:0000313" key="4">
    <source>
        <dbReference type="Proteomes" id="UP000000211"/>
    </source>
</evidence>
<dbReference type="SUPFAM" id="SSF141000">
    <property type="entry name" value="Glu-tRNAGln amidotransferase C subunit"/>
    <property type="match status" value="1"/>
</dbReference>
<dbReference type="PANTHER" id="PTHR15004">
    <property type="entry name" value="GLUTAMYL-TRNA(GLN) AMIDOTRANSFERASE SUBUNIT C, MITOCHONDRIAL"/>
    <property type="match status" value="1"/>
</dbReference>
<comment type="function">
    <text evidence="1">Allows the formation of correctly charged Asn-tRNA(Asn) or Gln-tRNA(Gln) through the transamidation of misacylated Asp-tRNA(Asn) or Glu-tRNA(Gln) in organisms which lack either or both of asparaginyl-tRNA or glutaminyl-tRNA synthetases. The reaction takes place in the presence of glutamine and ATP through an activated phospho-Asp-tRNA(Asn) or phospho-Glu-tRNA(Gln).</text>
</comment>
<gene>
    <name evidence="1" type="primary">gatC</name>
    <name evidence="3" type="ORF">Theos_1554</name>
</gene>
<dbReference type="Gene3D" id="1.10.8.990">
    <property type="match status" value="1"/>
</dbReference>
<dbReference type="eggNOG" id="COG0721">
    <property type="taxonomic scope" value="Bacteria"/>
</dbReference>
<dbReference type="KEGG" id="tos:Theos_1554"/>
<dbReference type="InterPro" id="IPR003837">
    <property type="entry name" value="GatC"/>
</dbReference>
<dbReference type="PATRIC" id="fig|751945.3.peg.1532"/>
<dbReference type="InterPro" id="IPR036113">
    <property type="entry name" value="Asp/Glu-ADT_sf_sub_c"/>
</dbReference>
<name>K7RJI9_THEOS</name>
<dbReference type="Gene3D" id="1.10.20.60">
    <property type="entry name" value="Glu-tRNAGln amidotransferase C subunit, N-terminal domain"/>
    <property type="match status" value="1"/>
</dbReference>
<dbReference type="EMBL" id="CP003249">
    <property type="protein sequence ID" value="AFV76582.1"/>
    <property type="molecule type" value="Genomic_DNA"/>
</dbReference>
<reference evidence="3 4" key="1">
    <citation type="journal article" date="2013" name="Genome Announc.">
        <title>Whole Genome Sequencing of Thermus oshimai JL-2 and Thermus thermophilus JL-18, Incomplete Denitrifiers from the United States Great Basin.</title>
        <authorList>
            <person name="Murugapiran S.K."/>
            <person name="Huntemann M."/>
            <person name="Wei C.L."/>
            <person name="Han J."/>
            <person name="Detter J.C."/>
            <person name="Han C.S."/>
            <person name="Erkkila T.H."/>
            <person name="Teshima H."/>
            <person name="Chen A."/>
            <person name="Kyrpides N."/>
            <person name="Mavrommatis K."/>
            <person name="Markowitz V."/>
            <person name="Szeto E."/>
            <person name="Ivanova N."/>
            <person name="Pagani I."/>
            <person name="Lam J."/>
            <person name="McDonald A.I."/>
            <person name="Dodsworth J.A."/>
            <person name="Pati A."/>
            <person name="Goodwin L."/>
            <person name="Peters L."/>
            <person name="Pitluck S."/>
            <person name="Woyke T."/>
            <person name="Hedlund B.P."/>
        </authorList>
    </citation>
    <scope>NUCLEOTIDE SEQUENCE</scope>
    <source>
        <strain evidence="3 4">JL-2</strain>
    </source>
</reference>
<dbReference type="RefSeq" id="WP_016329763.1">
    <property type="nucleotide sequence ID" value="NC_019386.1"/>
</dbReference>
<evidence type="ECO:0000256" key="2">
    <source>
        <dbReference type="SAM" id="MobiDB-lite"/>
    </source>
</evidence>